<dbReference type="Proteomes" id="UP000887013">
    <property type="component" value="Unassembled WGS sequence"/>
</dbReference>
<sequence length="61" mass="6935">DQRSVVPVAVEPDQGVRKRKVNEKDPSDEYRTEIMSTGLKARTWCLKDCRNSRAFALGNDP</sequence>
<evidence type="ECO:0000313" key="2">
    <source>
        <dbReference type="Proteomes" id="UP000887013"/>
    </source>
</evidence>
<feature type="non-terminal residue" evidence="1">
    <location>
        <position position="1"/>
    </location>
</feature>
<name>A0A8X6TAI2_NEPPI</name>
<evidence type="ECO:0000313" key="1">
    <source>
        <dbReference type="EMBL" id="GFS87380.1"/>
    </source>
</evidence>
<gene>
    <name evidence="1" type="ORF">NPIL_100201</name>
</gene>
<reference evidence="1" key="1">
    <citation type="submission" date="2020-08" db="EMBL/GenBank/DDBJ databases">
        <title>Multicomponent nature underlies the extraordinary mechanical properties of spider dragline silk.</title>
        <authorList>
            <person name="Kono N."/>
            <person name="Nakamura H."/>
            <person name="Mori M."/>
            <person name="Yoshida Y."/>
            <person name="Ohtoshi R."/>
            <person name="Malay A.D."/>
            <person name="Moran D.A.P."/>
            <person name="Tomita M."/>
            <person name="Numata K."/>
            <person name="Arakawa K."/>
        </authorList>
    </citation>
    <scope>NUCLEOTIDE SEQUENCE</scope>
</reference>
<keyword evidence="2" id="KW-1185">Reference proteome</keyword>
<comment type="caution">
    <text evidence="1">The sequence shown here is derived from an EMBL/GenBank/DDBJ whole genome shotgun (WGS) entry which is preliminary data.</text>
</comment>
<organism evidence="1 2">
    <name type="scientific">Nephila pilipes</name>
    <name type="common">Giant wood spider</name>
    <name type="synonym">Nephila maculata</name>
    <dbReference type="NCBI Taxonomy" id="299642"/>
    <lineage>
        <taxon>Eukaryota</taxon>
        <taxon>Metazoa</taxon>
        <taxon>Ecdysozoa</taxon>
        <taxon>Arthropoda</taxon>
        <taxon>Chelicerata</taxon>
        <taxon>Arachnida</taxon>
        <taxon>Araneae</taxon>
        <taxon>Araneomorphae</taxon>
        <taxon>Entelegynae</taxon>
        <taxon>Araneoidea</taxon>
        <taxon>Nephilidae</taxon>
        <taxon>Nephila</taxon>
    </lineage>
</organism>
<dbReference type="AlphaFoldDB" id="A0A8X6TAI2"/>
<dbReference type="EMBL" id="BMAW01098929">
    <property type="protein sequence ID" value="GFS87380.1"/>
    <property type="molecule type" value="Genomic_DNA"/>
</dbReference>
<protein>
    <submittedName>
        <fullName evidence="1">Uncharacterized protein</fullName>
    </submittedName>
</protein>
<accession>A0A8X6TAI2</accession>
<proteinExistence type="predicted"/>